<dbReference type="EMBL" id="CP061169">
    <property type="protein sequence ID" value="QPZ40364.1"/>
    <property type="molecule type" value="Genomic_DNA"/>
</dbReference>
<dbReference type="PANTHER" id="PTHR23150">
    <property type="entry name" value="SULFATASE MODIFYING FACTOR 1, 2"/>
    <property type="match status" value="1"/>
</dbReference>
<reference evidence="2 3" key="1">
    <citation type="submission" date="2020-12" db="EMBL/GenBank/DDBJ databases">
        <title>Microbacterium sp. HY060.</title>
        <authorList>
            <person name="Zhou J."/>
        </authorList>
    </citation>
    <scope>NUCLEOTIDE SEQUENCE [LARGE SCALE GENOMIC DNA]</scope>
    <source>
        <strain evidence="2 3">HY60</strain>
    </source>
</reference>
<dbReference type="InterPro" id="IPR042095">
    <property type="entry name" value="SUMF_sf"/>
</dbReference>
<organism evidence="2 3">
    <name type="scientific">Paramicrobacterium chengjingii</name>
    <dbReference type="NCBI Taxonomy" id="2769067"/>
    <lineage>
        <taxon>Bacteria</taxon>
        <taxon>Bacillati</taxon>
        <taxon>Actinomycetota</taxon>
        <taxon>Actinomycetes</taxon>
        <taxon>Micrococcales</taxon>
        <taxon>Microbacteriaceae</taxon>
        <taxon>Paramicrobacterium</taxon>
    </lineage>
</organism>
<evidence type="ECO:0000313" key="3">
    <source>
        <dbReference type="Proteomes" id="UP000662814"/>
    </source>
</evidence>
<dbReference type="InterPro" id="IPR051043">
    <property type="entry name" value="Sulfatase_Mod_Factor_Kinase"/>
</dbReference>
<evidence type="ECO:0000259" key="1">
    <source>
        <dbReference type="Pfam" id="PF03781"/>
    </source>
</evidence>
<dbReference type="InterPro" id="IPR016187">
    <property type="entry name" value="CTDL_fold"/>
</dbReference>
<dbReference type="Gene3D" id="3.90.1580.10">
    <property type="entry name" value="paralog of FGE (formylglycine-generating enzyme)"/>
    <property type="match status" value="1"/>
</dbReference>
<dbReference type="PANTHER" id="PTHR23150:SF19">
    <property type="entry name" value="FORMYLGLYCINE-GENERATING ENZYME"/>
    <property type="match status" value="1"/>
</dbReference>
<dbReference type="SUPFAM" id="SSF56436">
    <property type="entry name" value="C-type lectin-like"/>
    <property type="match status" value="1"/>
</dbReference>
<name>A0ABX6YNI2_9MICO</name>
<evidence type="ECO:0000313" key="2">
    <source>
        <dbReference type="EMBL" id="QPZ40364.1"/>
    </source>
</evidence>
<dbReference type="Pfam" id="PF03781">
    <property type="entry name" value="FGE-sulfatase"/>
    <property type="match status" value="2"/>
</dbReference>
<keyword evidence="3" id="KW-1185">Reference proteome</keyword>
<feature type="domain" description="Sulfatase-modifying factor enzyme-like" evidence="1">
    <location>
        <begin position="1"/>
        <end position="228"/>
    </location>
</feature>
<dbReference type="InterPro" id="IPR005532">
    <property type="entry name" value="SUMF_dom"/>
</dbReference>
<gene>
    <name evidence="2" type="ORF">HCR76_14500</name>
</gene>
<accession>A0ABX6YNI2</accession>
<sequence length="326" mass="35570">MVRIPAGEFRMGSEGYYPEEGPVFMTRVDEFLIDRHPVTNGQFRAFVEATGFATVAERGLDAEEFPQLSEADRAPGSLVFHETDGPVDLRNWRAWWGWVPGADWQHPFGPDSSIEGKDDHPVVQVCYTDAAAYAAWAGKRLPTEQEWERAARGELDGADFAWGYDMMPAGELRANTWQGRFPYENTGARGWKGTSPVGLFAPNGYDLVDMIGNVWEWTSSRFTASHREAALEASIPAPLGRSLLSTAAADTSAGNGCGCGCGPESTRQITGSPTSALPDSSISHVTKGGSHLCAPEYCQRYRPAARSPQTEDSATTHLGFRCARSR</sequence>
<feature type="domain" description="Sulfatase-modifying factor enzyme-like" evidence="1">
    <location>
        <begin position="280"/>
        <end position="324"/>
    </location>
</feature>
<proteinExistence type="predicted"/>
<dbReference type="Proteomes" id="UP000662814">
    <property type="component" value="Chromosome"/>
</dbReference>
<protein>
    <submittedName>
        <fullName evidence="2">Formylglycine-generating enzyme family protein</fullName>
    </submittedName>
</protein>